<protein>
    <submittedName>
        <fullName evidence="1">Uncharacterized protein</fullName>
    </submittedName>
</protein>
<proteinExistence type="predicted"/>
<dbReference type="GO" id="GO:0009451">
    <property type="term" value="P:RNA modification"/>
    <property type="evidence" value="ECO:0007669"/>
    <property type="project" value="InterPro"/>
</dbReference>
<dbReference type="Pfam" id="PF20431">
    <property type="entry name" value="E_motif"/>
    <property type="match status" value="1"/>
</dbReference>
<dbReference type="PANTHER" id="PTHR47926">
    <property type="entry name" value="PENTATRICOPEPTIDE REPEAT-CONTAINING PROTEIN"/>
    <property type="match status" value="1"/>
</dbReference>
<gene>
    <name evidence="1" type="ORF">AEK19_MT1243</name>
</gene>
<dbReference type="InterPro" id="IPR046960">
    <property type="entry name" value="PPR_At4g14850-like_plant"/>
</dbReference>
<dbReference type="InterPro" id="IPR046848">
    <property type="entry name" value="E_motif"/>
</dbReference>
<dbReference type="EMBL" id="KY774314">
    <property type="protein sequence ID" value="ART30360.1"/>
    <property type="molecule type" value="Genomic_DNA"/>
</dbReference>
<name>A0A1Y0AYX7_9LAMI</name>
<organism evidence="1">
    <name type="scientific">Utricularia reniformis</name>
    <dbReference type="NCBI Taxonomy" id="192314"/>
    <lineage>
        <taxon>Eukaryota</taxon>
        <taxon>Viridiplantae</taxon>
        <taxon>Streptophyta</taxon>
        <taxon>Embryophyta</taxon>
        <taxon>Tracheophyta</taxon>
        <taxon>Spermatophyta</taxon>
        <taxon>Magnoliopsida</taxon>
        <taxon>eudicotyledons</taxon>
        <taxon>Gunneridae</taxon>
        <taxon>Pentapetalae</taxon>
        <taxon>asterids</taxon>
        <taxon>lamiids</taxon>
        <taxon>Lamiales</taxon>
        <taxon>Lentibulariaceae</taxon>
        <taxon>Utricularia</taxon>
    </lineage>
</organism>
<reference evidence="1" key="1">
    <citation type="submission" date="2017-03" db="EMBL/GenBank/DDBJ databases">
        <title>The mitochondrial genome of the carnivorous plant Utricularia reniformis (Lentibulariaceae): structure, comparative analysis and evolutionary landmarks.</title>
        <authorList>
            <person name="Silva S.R."/>
            <person name="Alvarenga D.O."/>
            <person name="Michael T.P."/>
            <person name="Miranda V.F.O."/>
            <person name="Varani A.M."/>
        </authorList>
    </citation>
    <scope>NUCLEOTIDE SEQUENCE</scope>
</reference>
<dbReference type="AlphaFoldDB" id="A0A1Y0AYX7"/>
<accession>A0A1Y0AYX7</accession>
<evidence type="ECO:0000313" key="1">
    <source>
        <dbReference type="EMBL" id="ART30360.1"/>
    </source>
</evidence>
<geneLocation type="mitochondrion" evidence="1"/>
<sequence length="103" mass="11431">MLGAPLNSCKLHKNSDVAEETVSPISNLNSEATGSYMLLSNCYATNGRWDESAKVRLSARTRGLNKIAGDQGEVKKKLRSGRSHLGKLSTTLRWRNFILRLKL</sequence>
<keyword evidence="1" id="KW-0496">Mitochondrion</keyword>
<dbReference type="GO" id="GO:0003723">
    <property type="term" value="F:RNA binding"/>
    <property type="evidence" value="ECO:0007669"/>
    <property type="project" value="InterPro"/>
</dbReference>